<dbReference type="EMBL" id="JAAMPC010000002">
    <property type="protein sequence ID" value="KAG2325158.1"/>
    <property type="molecule type" value="Genomic_DNA"/>
</dbReference>
<feature type="domain" description="TIR" evidence="9">
    <location>
        <begin position="8"/>
        <end position="172"/>
    </location>
</feature>
<dbReference type="PANTHER" id="PTHR11017">
    <property type="entry name" value="LEUCINE-RICH REPEAT-CONTAINING PROTEIN"/>
    <property type="match status" value="1"/>
</dbReference>
<dbReference type="Pfam" id="PF00931">
    <property type="entry name" value="NB-ARC"/>
    <property type="match status" value="1"/>
</dbReference>
<dbReference type="InterPro" id="IPR002182">
    <property type="entry name" value="NB-ARC"/>
</dbReference>
<evidence type="ECO:0000256" key="5">
    <source>
        <dbReference type="ARBA" id="ARBA00022821"/>
    </source>
</evidence>
<dbReference type="InterPro" id="IPR032675">
    <property type="entry name" value="LRR_dom_sf"/>
</dbReference>
<evidence type="ECO:0000313" key="10">
    <source>
        <dbReference type="EMBL" id="KAG2325158.1"/>
    </source>
</evidence>
<name>A0A8X7W712_BRACI</name>
<dbReference type="Pfam" id="PF01582">
    <property type="entry name" value="TIR"/>
    <property type="match status" value="1"/>
</dbReference>
<dbReference type="Gene3D" id="3.40.50.300">
    <property type="entry name" value="P-loop containing nucleotide triphosphate hydrolases"/>
    <property type="match status" value="1"/>
</dbReference>
<reference evidence="10 11" key="1">
    <citation type="submission" date="2020-02" db="EMBL/GenBank/DDBJ databases">
        <authorList>
            <person name="Ma Q."/>
            <person name="Huang Y."/>
            <person name="Song X."/>
            <person name="Pei D."/>
        </authorList>
    </citation>
    <scope>NUCLEOTIDE SEQUENCE [LARGE SCALE GENOMIC DNA]</scope>
    <source>
        <strain evidence="10">Sxm20200214</strain>
        <tissue evidence="10">Leaf</tissue>
    </source>
</reference>
<dbReference type="InterPro" id="IPR035897">
    <property type="entry name" value="Toll_tir_struct_dom_sf"/>
</dbReference>
<dbReference type="Gene3D" id="3.40.50.10140">
    <property type="entry name" value="Toll/interleukin-1 receptor homology (TIR) domain"/>
    <property type="match status" value="1"/>
</dbReference>
<dbReference type="FunFam" id="3.40.50.300:FF:001002">
    <property type="entry name" value="Disease resistance protein (TIR-NBS-LRR class)"/>
    <property type="match status" value="1"/>
</dbReference>
<dbReference type="SUPFAM" id="SSF52058">
    <property type="entry name" value="L domain-like"/>
    <property type="match status" value="1"/>
</dbReference>
<keyword evidence="4" id="KW-0378">Hydrolase</keyword>
<evidence type="ECO:0000256" key="8">
    <source>
        <dbReference type="SAM" id="Phobius"/>
    </source>
</evidence>
<keyword evidence="8" id="KW-0472">Membrane</keyword>
<keyword evidence="11" id="KW-1185">Reference proteome</keyword>
<proteinExistence type="predicted"/>
<dbReference type="Pfam" id="PF23282">
    <property type="entry name" value="WHD_ROQ1"/>
    <property type="match status" value="1"/>
</dbReference>
<dbReference type="SMART" id="SM00255">
    <property type="entry name" value="TIR"/>
    <property type="match status" value="1"/>
</dbReference>
<dbReference type="OrthoDB" id="1108006at2759"/>
<comment type="caution">
    <text evidence="10">The sequence shown here is derived from an EMBL/GenBank/DDBJ whole genome shotgun (WGS) entry which is preliminary data.</text>
</comment>
<dbReference type="SUPFAM" id="SSF46785">
    <property type="entry name" value="Winged helix' DNA-binding domain"/>
    <property type="match status" value="1"/>
</dbReference>
<dbReference type="InterPro" id="IPR003593">
    <property type="entry name" value="AAA+_ATPase"/>
</dbReference>
<evidence type="ECO:0000256" key="7">
    <source>
        <dbReference type="ARBA" id="ARBA00047304"/>
    </source>
</evidence>
<dbReference type="AlphaFoldDB" id="A0A8X7W712"/>
<evidence type="ECO:0000256" key="2">
    <source>
        <dbReference type="ARBA" id="ARBA00022614"/>
    </source>
</evidence>
<sequence>MVSSADIKRYHVFPSFHGPDVRKGLLSHLQNLFERKGITTFKDQEIKRGYTIGPELVQAIRESRISIVVLSKKYASSSWCLDELVEILKCREHHGQMVMLIFYQVDPSDVRKQKGEFGNTFEKTCEGRTEEERQRWIKALAFVATIAGEHSLNWDGEADMIEKFATDVSNKLNVTLSKDFDDMVGLQVHLRKVNSLLRLESDEVKMIGIWGPAGIGKSTIARALYNQLYSSFKLICFMGNLKGYKGIGLDAYDSKLWLQNQLLSKILNQMDMKVHHLGAIKEWLKDQRVLIILDDVDDLEHLEVLAKEPSWFGYGSRIIVTTKDRKILKAHGIEDIYHVDFPSKEEALEILCISAFRQSSVPDGFKELANKVAEFCGDLPLGLSVVGSSLRGESKEEWELQLSRIETNLDRKIEDVLKVGYDRLSMKDQSLFLHIACVFNCRRVDYVTTMLADSNLDVGNTLKTLVVKSLVYVTTDGWIVMHYLLRQLGRQVVALQSGEPGKRQFLVEAEEIRDVLANNTGTGSVIGITFDMSNIGELSISKRAFEGMRNLKFLKFCNGNISMLEDMEYLPHLRLLHWDSYPRRSLPATFQPERLVELHMSSSNLEKLWDGIQPLANLRDINLGHSSNLKEIPNLWKATNLETLTLTYCTSLVEVPSSISNLHKLVQLDASWCSKLQFLPTNINLASLTKVDMKHCSRLRSFPDISSNIETLHVGNTEIEDVPPAVVGRWSRCSWLEIDLSNSDIKRIPDSVISLPCLQTLIVENCTKLESIPSFSSSLMDLNANNCVSLKRVCFALNNPFFNLLFGNCLKLDEEARRRILQQDVNWYGCLPGKEIPAEFPHRATGNSITIPYSYSASSRYRACFLLSTIEDYYEKSISHVRSEGRVQVNIGYHFVRLSSDLSPKTRSEHLFLFGGGLFDEDYISIDADETKGEIVFEFSCQLLGALKDCKECQIMGCGVQILNGEAESSGYSETGGNSSHRRDHEAVHKGRRIWSREEDKTSIILGVVVVFCTFLIIQIFREIGISDP</sequence>
<dbReference type="InterPro" id="IPR044974">
    <property type="entry name" value="Disease_R_plants"/>
</dbReference>
<dbReference type="PRINTS" id="PR00364">
    <property type="entry name" value="DISEASERSIST"/>
</dbReference>
<dbReference type="PANTHER" id="PTHR11017:SF542">
    <property type="entry name" value="DISEASE RESISTANCE PROTEIN (TIR-NBS-LRR CLASS) FAMILY"/>
    <property type="match status" value="1"/>
</dbReference>
<dbReference type="InterPro" id="IPR036390">
    <property type="entry name" value="WH_DNA-bd_sf"/>
</dbReference>
<evidence type="ECO:0000256" key="6">
    <source>
        <dbReference type="ARBA" id="ARBA00023027"/>
    </source>
</evidence>
<dbReference type="SMART" id="SM00382">
    <property type="entry name" value="AAA"/>
    <property type="match status" value="1"/>
</dbReference>
<dbReference type="Pfam" id="PF07725">
    <property type="entry name" value="LRR_3"/>
    <property type="match status" value="1"/>
</dbReference>
<dbReference type="SUPFAM" id="SSF52200">
    <property type="entry name" value="Toll/Interleukin receptor TIR domain"/>
    <property type="match status" value="1"/>
</dbReference>
<dbReference type="FunFam" id="3.40.50.10140:FF:000007">
    <property type="entry name" value="Disease resistance protein (TIR-NBS-LRR class)"/>
    <property type="match status" value="1"/>
</dbReference>
<dbReference type="InterPro" id="IPR042197">
    <property type="entry name" value="Apaf_helical"/>
</dbReference>
<evidence type="ECO:0000256" key="1">
    <source>
        <dbReference type="ARBA" id="ARBA00011982"/>
    </source>
</evidence>
<keyword evidence="8" id="KW-1133">Transmembrane helix</keyword>
<keyword evidence="2" id="KW-0433">Leucine-rich repeat</keyword>
<evidence type="ECO:0000256" key="4">
    <source>
        <dbReference type="ARBA" id="ARBA00022801"/>
    </source>
</evidence>
<keyword evidence="6" id="KW-0520">NAD</keyword>
<dbReference type="SUPFAM" id="SSF52540">
    <property type="entry name" value="P-loop containing nucleoside triphosphate hydrolases"/>
    <property type="match status" value="1"/>
</dbReference>
<dbReference type="Proteomes" id="UP000886595">
    <property type="component" value="Unassembled WGS sequence"/>
</dbReference>
<evidence type="ECO:0000256" key="3">
    <source>
        <dbReference type="ARBA" id="ARBA00022737"/>
    </source>
</evidence>
<dbReference type="EC" id="3.2.2.6" evidence="1"/>
<dbReference type="Gene3D" id="3.80.10.10">
    <property type="entry name" value="Ribonuclease Inhibitor"/>
    <property type="match status" value="2"/>
</dbReference>
<dbReference type="InterPro" id="IPR027417">
    <property type="entry name" value="P-loop_NTPase"/>
</dbReference>
<comment type="catalytic activity">
    <reaction evidence="7">
        <text>NAD(+) + H2O = ADP-D-ribose + nicotinamide + H(+)</text>
        <dbReference type="Rhea" id="RHEA:16301"/>
        <dbReference type="ChEBI" id="CHEBI:15377"/>
        <dbReference type="ChEBI" id="CHEBI:15378"/>
        <dbReference type="ChEBI" id="CHEBI:17154"/>
        <dbReference type="ChEBI" id="CHEBI:57540"/>
        <dbReference type="ChEBI" id="CHEBI:57967"/>
        <dbReference type="EC" id="3.2.2.6"/>
    </reaction>
    <physiologicalReaction direction="left-to-right" evidence="7">
        <dbReference type="Rhea" id="RHEA:16302"/>
    </physiologicalReaction>
</comment>
<organism evidence="10 11">
    <name type="scientific">Brassica carinata</name>
    <name type="common">Ethiopian mustard</name>
    <name type="synonym">Abyssinian cabbage</name>
    <dbReference type="NCBI Taxonomy" id="52824"/>
    <lineage>
        <taxon>Eukaryota</taxon>
        <taxon>Viridiplantae</taxon>
        <taxon>Streptophyta</taxon>
        <taxon>Embryophyta</taxon>
        <taxon>Tracheophyta</taxon>
        <taxon>Spermatophyta</taxon>
        <taxon>Magnoliopsida</taxon>
        <taxon>eudicotyledons</taxon>
        <taxon>Gunneridae</taxon>
        <taxon>Pentapetalae</taxon>
        <taxon>rosids</taxon>
        <taxon>malvids</taxon>
        <taxon>Brassicales</taxon>
        <taxon>Brassicaceae</taxon>
        <taxon>Brassiceae</taxon>
        <taxon>Brassica</taxon>
    </lineage>
</organism>
<feature type="transmembrane region" description="Helical" evidence="8">
    <location>
        <begin position="1002"/>
        <end position="1021"/>
    </location>
</feature>
<dbReference type="InterPro" id="IPR058192">
    <property type="entry name" value="WHD_ROQ1-like"/>
</dbReference>
<dbReference type="GO" id="GO:0061809">
    <property type="term" value="F:NAD+ nucleosidase activity, cyclic ADP-ribose generating"/>
    <property type="evidence" value="ECO:0007669"/>
    <property type="project" value="UniProtKB-EC"/>
</dbReference>
<dbReference type="FunFam" id="1.10.8.430:FF:000002">
    <property type="entry name" value="Disease resistance protein (TIR-NBS-LRR class)"/>
    <property type="match status" value="1"/>
</dbReference>
<keyword evidence="3" id="KW-0677">Repeat</keyword>
<dbReference type="FunFam" id="3.80.10.10:FF:000386">
    <property type="entry name" value="Disease resistance protein RPS4"/>
    <property type="match status" value="1"/>
</dbReference>
<evidence type="ECO:0000259" key="9">
    <source>
        <dbReference type="PROSITE" id="PS50104"/>
    </source>
</evidence>
<dbReference type="InterPro" id="IPR011713">
    <property type="entry name" value="Leu-rich_rpt_3"/>
</dbReference>
<dbReference type="InterPro" id="IPR000157">
    <property type="entry name" value="TIR_dom"/>
</dbReference>
<keyword evidence="5" id="KW-0611">Plant defense</keyword>
<dbReference type="GO" id="GO:0043531">
    <property type="term" value="F:ADP binding"/>
    <property type="evidence" value="ECO:0007669"/>
    <property type="project" value="InterPro"/>
</dbReference>
<evidence type="ECO:0000313" key="11">
    <source>
        <dbReference type="Proteomes" id="UP000886595"/>
    </source>
</evidence>
<gene>
    <name evidence="10" type="ORF">Bca52824_007886</name>
</gene>
<keyword evidence="8" id="KW-0812">Transmembrane</keyword>
<dbReference type="Gene3D" id="1.10.8.430">
    <property type="entry name" value="Helical domain of apoptotic protease-activating factors"/>
    <property type="match status" value="1"/>
</dbReference>
<protein>
    <recommendedName>
        <fullName evidence="1">ADP-ribosyl cyclase/cyclic ADP-ribose hydrolase</fullName>
        <ecNumber evidence="1">3.2.2.6</ecNumber>
    </recommendedName>
</protein>
<dbReference type="PROSITE" id="PS50104">
    <property type="entry name" value="TIR"/>
    <property type="match status" value="1"/>
</dbReference>
<dbReference type="GO" id="GO:0006952">
    <property type="term" value="P:defense response"/>
    <property type="evidence" value="ECO:0007669"/>
    <property type="project" value="UniProtKB-KW"/>
</dbReference>
<dbReference type="GO" id="GO:0007165">
    <property type="term" value="P:signal transduction"/>
    <property type="evidence" value="ECO:0007669"/>
    <property type="project" value="InterPro"/>
</dbReference>
<accession>A0A8X7W712</accession>